<dbReference type="OrthoDB" id="9798292at2"/>
<gene>
    <name evidence="1" type="ordered locus">RLO149_c004100</name>
</gene>
<organism evidence="1 2">
    <name type="scientific">Roseobacter litoralis (strain ATCC 49566 / DSM 6996 / JCM 21268 / NBRC 15278 / OCh 149)</name>
    <dbReference type="NCBI Taxonomy" id="391595"/>
    <lineage>
        <taxon>Bacteria</taxon>
        <taxon>Pseudomonadati</taxon>
        <taxon>Pseudomonadota</taxon>
        <taxon>Alphaproteobacteria</taxon>
        <taxon>Rhodobacterales</taxon>
        <taxon>Roseobacteraceae</taxon>
        <taxon>Roseobacter</taxon>
    </lineage>
</organism>
<keyword evidence="2" id="KW-1185">Reference proteome</keyword>
<proteinExistence type="predicted"/>
<dbReference type="EMBL" id="CP002623">
    <property type="protein sequence ID" value="AEI92440.1"/>
    <property type="molecule type" value="Genomic_DNA"/>
</dbReference>
<accession>F7ZHM9</accession>
<dbReference type="InterPro" id="IPR008320">
    <property type="entry name" value="UCP032025"/>
</dbReference>
<dbReference type="AlphaFoldDB" id="F7ZHM9"/>
<evidence type="ECO:0000313" key="2">
    <source>
        <dbReference type="Proteomes" id="UP000001353"/>
    </source>
</evidence>
<evidence type="ECO:0008006" key="3">
    <source>
        <dbReference type="Google" id="ProtNLM"/>
    </source>
</evidence>
<dbReference type="HOGENOM" id="CLU_130421_0_0_5"/>
<dbReference type="Proteomes" id="UP000001353">
    <property type="component" value="Chromosome"/>
</dbReference>
<dbReference type="RefSeq" id="WP_013960383.1">
    <property type="nucleotide sequence ID" value="NC_015730.1"/>
</dbReference>
<sequence length="149" mass="16913">MDTKNQSTKRTHLIKLSVGTETVDDLAAWQATKRAQTPDGLPRHVTRMWPKREVEILNGGSIYWVIKGVIQCRQTVMRLDEYISQDGIRRCAIVLDPQIIRTQTSLKRPFQGWRYLPVSDAPPDLPKGRASEEPLPVELNRALAEIGVL</sequence>
<dbReference type="PIRSF" id="PIRSF032025">
    <property type="entry name" value="UCP032025"/>
    <property type="match status" value="1"/>
</dbReference>
<dbReference type="Pfam" id="PF07370">
    <property type="entry name" value="DUF1489"/>
    <property type="match status" value="1"/>
</dbReference>
<protein>
    <recommendedName>
        <fullName evidence="3">Lysophospholipase</fullName>
    </recommendedName>
</protein>
<name>F7ZHM9_ROSLO</name>
<reference evidence="1 2" key="1">
    <citation type="journal article" date="2011" name="BMC Genomics">
        <title>Comparative genome analysis and genome-guided physiological analysis of Roseobacter litoralis.</title>
        <authorList>
            <person name="Kalhoefer D."/>
            <person name="Thole S."/>
            <person name="Voget S."/>
            <person name="Lehmann R."/>
            <person name="Liesegang H."/>
            <person name="Wollher A."/>
            <person name="Daniel R."/>
            <person name="Simon M."/>
            <person name="Brinkhoff T."/>
        </authorList>
    </citation>
    <scope>NUCLEOTIDE SEQUENCE [LARGE SCALE GENOMIC DNA]</scope>
    <source>
        <strain evidence="2">ATCC 49566 / DSM 6996 / JCM 21268 / NBRC 15278 / OCh 149</strain>
    </source>
</reference>
<dbReference type="KEGG" id="rli:RLO149_c004100"/>
<dbReference type="STRING" id="391595.RLO149_c004100"/>
<dbReference type="eggNOG" id="COG5458">
    <property type="taxonomic scope" value="Bacteria"/>
</dbReference>
<evidence type="ECO:0000313" key="1">
    <source>
        <dbReference type="EMBL" id="AEI92440.1"/>
    </source>
</evidence>